<feature type="domain" description="CCR4-NOT transcription complex subunit 1" evidence="10">
    <location>
        <begin position="1159"/>
        <end position="1302"/>
    </location>
</feature>
<gene>
    <name evidence="15" type="ORF">PhCBS80983_g02017</name>
</gene>
<evidence type="ECO:0000256" key="8">
    <source>
        <dbReference type="SAM" id="MobiDB-lite"/>
    </source>
</evidence>
<dbReference type="PANTHER" id="PTHR13162">
    <property type="entry name" value="CCR4-NOT TRANSCRIPTION COMPLEX"/>
    <property type="match status" value="1"/>
</dbReference>
<dbReference type="CDD" id="cd20710">
    <property type="entry name" value="NOT1_connector"/>
    <property type="match status" value="1"/>
</dbReference>
<dbReference type="Pfam" id="PF25097">
    <property type="entry name" value="ARM_Cnot1"/>
    <property type="match status" value="1"/>
</dbReference>
<evidence type="ECO:0000256" key="5">
    <source>
        <dbReference type="ARBA" id="ARBA00023242"/>
    </source>
</evidence>
<name>A0A507E7R1_9FUNG</name>
<dbReference type="Pfam" id="PF12842">
    <property type="entry name" value="DUF3819"/>
    <property type="match status" value="1"/>
</dbReference>
<accession>A0A507E7R1</accession>
<feature type="domain" description="CCR4-NOT transcription complex subunit 1 CAF1-binding" evidence="11">
    <location>
        <begin position="849"/>
        <end position="1073"/>
    </location>
</feature>
<dbReference type="Gene3D" id="1.25.40.180">
    <property type="match status" value="1"/>
</dbReference>
<dbReference type="GO" id="GO:0000289">
    <property type="term" value="P:nuclear-transcribed mRNA poly(A) tail shortening"/>
    <property type="evidence" value="ECO:0007669"/>
    <property type="project" value="UniProtKB-ARBA"/>
</dbReference>
<evidence type="ECO:0000259" key="9">
    <source>
        <dbReference type="Pfam" id="PF04054"/>
    </source>
</evidence>
<sequence>MYSALKTDSSPRSRLLSDNFASFSHPVIRRAFNSLLIQAFAALPEEAPVQNISDLFLGLFEFLSVHGRTPLISAHPSGIKGEKKEDNRVAVPESPQSQKPPLKLGRRFWIGLSTRRVLPIQLLVGIGLICSHFDVENERGVAEELCRSVFTKVIKGQGRDPYADLKRVIKQHLELYQPFARTMSSTDSSIAGQISAGVKVAQLMRELGYSTTSSPDTLRRVFQHVKLSEATMNEKVVADMLCMMMRTHSGLEQSVKDKDIAMDIFNVSDVADIPRATSWNVEVAIQAALDLKLDLDWFSVLRQCDQADFLVVDAPALAVLLNASKVVLKDPYQFPIGAFFGRWKNELGQLSFLRQAIQSIPEIFSMNQTISKRVVPLDVAVSARSAIPSLATQSFNCLELIEALVGLSDGPLYGEVKPILDFAVQQSPELMLLGFAQMTAPWNDAMKELTPGLVMLFLTGHPNSTFVLPRLWQLNQNLSISGLLHLYTKDPSSLSRILDVAQEMRALSQILETKPLSFSIDLAALASRRDYLNLEKWLQDHLREQGDVFVVACLEFLNEKMANQNARSEVSNNKRSVPLSLDVVAIFLRVLHAHTPMSPTSADFLKDISSSCLQTYPRLVNIPTLGEGVSGDGTTFTDDVEEEANSYYERIYKSELTINQVMDLLQRFKTSANPREQDTYKCMVHNLFDEYKFFPRYPEKELAITSVLFGAMIQNQIVTSRALGMALRYVLDALRQPVGSRLFKFGIQALSQFQARLGEWPQYCSLLLQIGHLYQAHPEIVQYIKTLQTQASGPGVDAPTEQLSAEASLVLNSKEIMQNPEGMSRVTEAPVFTALRLDTLLDAASRDQFEVPNEATQDKILFIINNVSIANLEIKVAEMKTILKEQHYRWFSHYIVVKRASIEPNFHSLYIAFLDALESPGLHRHILHETYSNIRILLNSEKTVTSSQERSLLKNLGTWLGGITLGKNKPIKHKNLGVKDLLLEGYDSSRLIVVIPFVCKVLEQGSKHPKSRVFKPPNPWLMAIMKLLAELYHFADLKLNLKFEIEVLCKNLKLAIKDIQPTTLLRNRPQKQSATEGSANAFANAKPTSSSPLSAAPPTSGAPPGALSGGLATGFGAESTGGVLSQHSISQVDENGVGIPNLAAFITFNPNLPIFSAQPSLKRIVHIAIDRAIREIISPVVERSVTIAGIATRELVVKDFALEPDESRMRKAAHLMVSSLAGSLASVSSREPLRVSMMSHLRSLLVQNGFTEQTMPEQAVYIIVADNLDLACSVLEKAAAEKALPDIDEALSSSFVNRRKHRERSSQPFYDMAVYAASRYPSTLPDPLRLKIGGLNGQQLRVYEDFSRVAQNATPPIDQVDKIPRNGSSRMDMRTETASAILAASGRSPAEDGTVSISVQQALEKFGHQISELEKHITQVPLDTLDTLPDQHPIRDLLQEISVTMVQPFNRDEMALLFAQKVVNLLYTCDSVLARESCVVLLRKLCEVSKRLNKEIKEWLLYHDDERKYNVPATVAVVQANFITVPELDMQLARLMDTGRVSVLEYTIHLIQKFGVISDPTTAVQSEFFNSLEMLNKLAVRGKIPEPLNQALTKLKSRMPLFSVKDLTTKDTETATLREHLAALFHDWVRTFYHPASNEKSHAAFIQQLQQQGILRAEAISPLFFRVCTEICMEAYTKARAAPGLLPSLPFQAVDAFARLIVLLVRYHVDPAGIDDNHAKLNLTAKILSIIVLVLVHSHEQQRGQFNQRPFFRLFSTLLNDLSMYEWDLQPIYIQILSAMSNTFHTLQPSFLPGFTFSWLQLVSHRFFMPKLLLSENQKFWPFFQRLLVDLFKFLGPFLRQAEMTETTRLLYRATLRILLVLLHDFPEFLCDYHFSFVDVIPHTCIQLRNLILSAFPRNMRLPDPFTPNLKVDLLPEINQPPHVLSDYTSNLVPNNLKHDIDVYLKSRSPVSFLLDLKSRLLATPAQAAAAAALATEASAARFPASTQYNVPAVNALVLYVGAQAITQTQSKASLGVAASPVTHSAPMDIFQQLALDLDTEGRYLLFSAIANQLRYPNSHTHYFSCVLLYLFAEANQEVIQEQITRVLIERLVVNRPHPYGLLITFIELIRNPRYNFWDHNNFIRCAPEIERLFGSVAKSINQSLMRSPQ</sequence>
<dbReference type="InterPro" id="IPR055454">
    <property type="entry name" value="CNOT1-like_NOT1_connector"/>
</dbReference>
<comment type="subcellular location">
    <subcellularLocation>
        <location evidence="1">Nucleus</location>
    </subcellularLocation>
</comment>
<keyword evidence="3" id="KW-0805">Transcription regulation</keyword>
<keyword evidence="5" id="KW-0539">Nucleus</keyword>
<reference evidence="15 16" key="1">
    <citation type="journal article" date="2019" name="Sci. Rep.">
        <title>Comparative genomics of chytrid fungi reveal insights into the obligate biotrophic and pathogenic lifestyle of Synchytrium endobioticum.</title>
        <authorList>
            <person name="van de Vossenberg B.T.L.H."/>
            <person name="Warris S."/>
            <person name="Nguyen H.D.T."/>
            <person name="van Gent-Pelzer M.P.E."/>
            <person name="Joly D.L."/>
            <person name="van de Geest H.C."/>
            <person name="Bonants P.J.M."/>
            <person name="Smith D.S."/>
            <person name="Levesque C.A."/>
            <person name="van der Lee T.A.J."/>
        </authorList>
    </citation>
    <scope>NUCLEOTIDE SEQUENCE [LARGE SCALE GENOMIC DNA]</scope>
    <source>
        <strain evidence="15 16">CBS 809.83</strain>
    </source>
</reference>
<dbReference type="FunFam" id="1.25.40.180:FF:000012">
    <property type="entry name" value="Ccr4-Not transcription complex subunit"/>
    <property type="match status" value="1"/>
</dbReference>
<evidence type="ECO:0000256" key="4">
    <source>
        <dbReference type="ARBA" id="ARBA00023163"/>
    </source>
</evidence>
<dbReference type="Pfam" id="PF04054">
    <property type="entry name" value="Not1"/>
    <property type="match status" value="1"/>
</dbReference>
<keyword evidence="2" id="KW-0678">Repressor</keyword>
<dbReference type="Pfam" id="PF16415">
    <property type="entry name" value="CNOT1_CAF1_bind"/>
    <property type="match status" value="1"/>
</dbReference>
<evidence type="ECO:0000313" key="16">
    <source>
        <dbReference type="Proteomes" id="UP000318582"/>
    </source>
</evidence>
<evidence type="ECO:0000259" key="13">
    <source>
        <dbReference type="Pfam" id="PF16418"/>
    </source>
</evidence>
<dbReference type="STRING" id="109895.A0A507E7R1"/>
<comment type="function">
    <text evidence="6">Acts as a component of the CCR4-NOT core complex, which in the nucleus seems to be a general transcription factor, and in the cytoplasm the major mRNA deadenylase involved in mRNA turnover. The NOT protein subcomplex negatively regulates the basal and activated transcription of many genes. Preferentially affects TC-type TATA element-dependent transcription. Could directly or indirectly inhibit component(s) of the general transcription machinery.</text>
</comment>
<proteinExistence type="predicted"/>
<dbReference type="GO" id="GO:0030015">
    <property type="term" value="C:CCR4-NOT core complex"/>
    <property type="evidence" value="ECO:0007669"/>
    <property type="project" value="InterPro"/>
</dbReference>
<dbReference type="InterPro" id="IPR007196">
    <property type="entry name" value="CCR4-Not_Not1_C"/>
</dbReference>
<dbReference type="Proteomes" id="UP000318582">
    <property type="component" value="Unassembled WGS sequence"/>
</dbReference>
<dbReference type="InterPro" id="IPR038535">
    <property type="entry name" value="CNOT1_TTP_bind_sf"/>
</dbReference>
<feature type="domain" description="CCR4-NOT transcription complex subunit 1 HEAT repeat" evidence="13">
    <location>
        <begin position="453"/>
        <end position="591"/>
    </location>
</feature>
<organism evidence="15 16">
    <name type="scientific">Powellomyces hirtus</name>
    <dbReference type="NCBI Taxonomy" id="109895"/>
    <lineage>
        <taxon>Eukaryota</taxon>
        <taxon>Fungi</taxon>
        <taxon>Fungi incertae sedis</taxon>
        <taxon>Chytridiomycota</taxon>
        <taxon>Chytridiomycota incertae sedis</taxon>
        <taxon>Chytridiomycetes</taxon>
        <taxon>Spizellomycetales</taxon>
        <taxon>Powellomycetaceae</taxon>
        <taxon>Powellomyces</taxon>
    </lineage>
</organism>
<feature type="domain" description="CCR4-NOT transcription complex subunit 1-like NOT1 connector" evidence="14">
    <location>
        <begin position="1412"/>
        <end position="1597"/>
    </location>
</feature>
<dbReference type="GO" id="GO:0060090">
    <property type="term" value="F:molecular adaptor activity"/>
    <property type="evidence" value="ECO:0007669"/>
    <property type="project" value="TreeGrafter"/>
</dbReference>
<dbReference type="GO" id="GO:0005634">
    <property type="term" value="C:nucleus"/>
    <property type="evidence" value="ECO:0007669"/>
    <property type="project" value="UniProtKB-SubCell"/>
</dbReference>
<evidence type="ECO:0000259" key="11">
    <source>
        <dbReference type="Pfam" id="PF16415"/>
    </source>
</evidence>
<feature type="domain" description="CCR4-Not complex component Not1 C-terminal" evidence="9">
    <location>
        <begin position="1768"/>
        <end position="2137"/>
    </location>
</feature>
<evidence type="ECO:0000256" key="6">
    <source>
        <dbReference type="ARBA" id="ARBA00059181"/>
    </source>
</evidence>
<dbReference type="Pfam" id="PF16418">
    <property type="entry name" value="CNOT1_HEAT"/>
    <property type="match status" value="1"/>
</dbReference>
<feature type="compositionally biased region" description="Low complexity" evidence="8">
    <location>
        <begin position="1087"/>
        <end position="1106"/>
    </location>
</feature>
<dbReference type="InterPro" id="IPR032194">
    <property type="entry name" value="CNOT1_HEAT"/>
</dbReference>
<protein>
    <recommendedName>
        <fullName evidence="7">General negative regulator of transcription subunit 1</fullName>
    </recommendedName>
</protein>
<keyword evidence="16" id="KW-1185">Reference proteome</keyword>
<dbReference type="FunFam" id="1.25.40.800:FF:000001">
    <property type="entry name" value="CCR4-NOT transcription complex subunit 1"/>
    <property type="match status" value="1"/>
</dbReference>
<feature type="region of interest" description="Disordered" evidence="8">
    <location>
        <begin position="74"/>
        <end position="100"/>
    </location>
</feature>
<dbReference type="PANTHER" id="PTHR13162:SF8">
    <property type="entry name" value="CCR4-NOT TRANSCRIPTION COMPLEX SUBUNIT 1"/>
    <property type="match status" value="1"/>
</dbReference>
<dbReference type="Gene3D" id="1.25.40.800">
    <property type="match status" value="1"/>
</dbReference>
<dbReference type="Gene3D" id="1.25.40.840">
    <property type="entry name" value="CCR4-NOT transcription complex subunit 1 TTP binding domain"/>
    <property type="match status" value="1"/>
</dbReference>
<evidence type="ECO:0000256" key="2">
    <source>
        <dbReference type="ARBA" id="ARBA00022491"/>
    </source>
</evidence>
<dbReference type="InterPro" id="IPR032193">
    <property type="entry name" value="CNOT1_TTP_bind"/>
</dbReference>
<dbReference type="GO" id="GO:0017148">
    <property type="term" value="P:negative regulation of translation"/>
    <property type="evidence" value="ECO:0007669"/>
    <property type="project" value="InterPro"/>
</dbReference>
<comment type="caution">
    <text evidence="15">The sequence shown here is derived from an EMBL/GenBank/DDBJ whole genome shotgun (WGS) entry which is preliminary data.</text>
</comment>
<dbReference type="Pfam" id="PF16417">
    <property type="entry name" value="CNOT1_TTP_bind"/>
    <property type="match status" value="1"/>
</dbReference>
<dbReference type="InterPro" id="IPR032191">
    <property type="entry name" value="CNOT1_CAF1_bind"/>
</dbReference>
<evidence type="ECO:0000256" key="3">
    <source>
        <dbReference type="ARBA" id="ARBA00023015"/>
    </source>
</evidence>
<dbReference type="InterPro" id="IPR040398">
    <property type="entry name" value="Not1"/>
</dbReference>
<feature type="domain" description="CCR4-NOT transcription complex subunit 1 TTP binding" evidence="12">
    <location>
        <begin position="634"/>
        <end position="790"/>
    </location>
</feature>
<evidence type="ECO:0000256" key="1">
    <source>
        <dbReference type="ARBA" id="ARBA00004123"/>
    </source>
</evidence>
<dbReference type="FunFam" id="1.25.40.840:FF:000003">
    <property type="entry name" value="Transcription regulator"/>
    <property type="match status" value="1"/>
</dbReference>
<dbReference type="Gene3D" id="1.25.40.790">
    <property type="match status" value="1"/>
</dbReference>
<evidence type="ECO:0000259" key="14">
    <source>
        <dbReference type="Pfam" id="PF25097"/>
    </source>
</evidence>
<dbReference type="EMBL" id="QEAQ01000018">
    <property type="protein sequence ID" value="TPX60103.1"/>
    <property type="molecule type" value="Genomic_DNA"/>
</dbReference>
<evidence type="ECO:0000313" key="15">
    <source>
        <dbReference type="EMBL" id="TPX60103.1"/>
    </source>
</evidence>
<dbReference type="InterPro" id="IPR024557">
    <property type="entry name" value="CNOT1_dom_4"/>
</dbReference>
<dbReference type="GO" id="GO:0000932">
    <property type="term" value="C:P-body"/>
    <property type="evidence" value="ECO:0007669"/>
    <property type="project" value="TreeGrafter"/>
</dbReference>
<keyword evidence="4" id="KW-0804">Transcription</keyword>
<evidence type="ECO:0000256" key="7">
    <source>
        <dbReference type="ARBA" id="ARBA00074459"/>
    </source>
</evidence>
<evidence type="ECO:0000259" key="12">
    <source>
        <dbReference type="Pfam" id="PF16417"/>
    </source>
</evidence>
<evidence type="ECO:0000259" key="10">
    <source>
        <dbReference type="Pfam" id="PF12842"/>
    </source>
</evidence>
<feature type="compositionally biased region" description="Polar residues" evidence="8">
    <location>
        <begin position="1066"/>
        <end position="1078"/>
    </location>
</feature>
<feature type="region of interest" description="Disordered" evidence="8">
    <location>
        <begin position="1066"/>
        <end position="1108"/>
    </location>
</feature>